<dbReference type="PANTHER" id="PTHR32120:SF11">
    <property type="entry name" value="SMALL RIBOSOMAL SUBUNIT BIOGENESIS GTPASE RSGA 1, MITOCHONDRIAL-RELATED"/>
    <property type="match status" value="1"/>
</dbReference>
<dbReference type="Gene3D" id="1.10.40.50">
    <property type="entry name" value="Probable gtpase engc, domain 3"/>
    <property type="match status" value="1"/>
</dbReference>
<dbReference type="AlphaFoldDB" id="A0A840RYR4"/>
<dbReference type="GO" id="GO:0005737">
    <property type="term" value="C:cytoplasm"/>
    <property type="evidence" value="ECO:0007669"/>
    <property type="project" value="UniProtKB-SubCell"/>
</dbReference>
<feature type="binding site" evidence="10">
    <location>
        <begin position="188"/>
        <end position="196"/>
    </location>
    <ligand>
        <name>GTP</name>
        <dbReference type="ChEBI" id="CHEBI:37565"/>
    </ligand>
</feature>
<evidence type="ECO:0000256" key="8">
    <source>
        <dbReference type="ARBA" id="ARBA00022884"/>
    </source>
</evidence>
<dbReference type="EC" id="3.6.1.-" evidence="10"/>
<dbReference type="SUPFAM" id="SSF50249">
    <property type="entry name" value="Nucleic acid-binding proteins"/>
    <property type="match status" value="1"/>
</dbReference>
<dbReference type="InterPro" id="IPR027417">
    <property type="entry name" value="P-loop_NTPase"/>
</dbReference>
<evidence type="ECO:0000256" key="5">
    <source>
        <dbReference type="ARBA" id="ARBA00022741"/>
    </source>
</evidence>
<comment type="similarity">
    <text evidence="10">Belongs to the TRAFAC class YlqF/YawG GTPase family. RsgA subfamily.</text>
</comment>
<dbReference type="PANTHER" id="PTHR32120">
    <property type="entry name" value="SMALL RIBOSOMAL SUBUNIT BIOGENESIS GTPASE RSGA"/>
    <property type="match status" value="1"/>
</dbReference>
<feature type="binding site" evidence="10">
    <location>
        <position position="278"/>
    </location>
    <ligand>
        <name>Zn(2+)</name>
        <dbReference type="ChEBI" id="CHEBI:29105"/>
    </ligand>
</feature>
<dbReference type="GO" id="GO:0003924">
    <property type="term" value="F:GTPase activity"/>
    <property type="evidence" value="ECO:0007669"/>
    <property type="project" value="UniProtKB-UniRule"/>
</dbReference>
<evidence type="ECO:0000256" key="4">
    <source>
        <dbReference type="ARBA" id="ARBA00022730"/>
    </source>
</evidence>
<dbReference type="PROSITE" id="PS50936">
    <property type="entry name" value="ENGC_GTPASE"/>
    <property type="match status" value="1"/>
</dbReference>
<reference evidence="14 15" key="1">
    <citation type="submission" date="2020-08" db="EMBL/GenBank/DDBJ databases">
        <title>Genomic Encyclopedia of Type Strains, Phase IV (KMG-IV): sequencing the most valuable type-strain genomes for metagenomic binning, comparative biology and taxonomic classification.</title>
        <authorList>
            <person name="Goeker M."/>
        </authorList>
    </citation>
    <scope>NUCLEOTIDE SEQUENCE [LARGE SCALE GENOMIC DNA]</scope>
    <source>
        <strain evidence="14 15">DSM 23958</strain>
    </source>
</reference>
<feature type="region of interest" description="Disordered" evidence="11">
    <location>
        <begin position="1"/>
        <end position="21"/>
    </location>
</feature>
<keyword evidence="4 10" id="KW-0699">rRNA-binding</keyword>
<dbReference type="CDD" id="cd01854">
    <property type="entry name" value="YjeQ_EngC"/>
    <property type="match status" value="1"/>
</dbReference>
<dbReference type="InterPro" id="IPR012340">
    <property type="entry name" value="NA-bd_OB-fold"/>
</dbReference>
<dbReference type="OrthoDB" id="9809485at2"/>
<feature type="domain" description="EngC GTPase" evidence="12">
    <location>
        <begin position="96"/>
        <end position="246"/>
    </location>
</feature>
<keyword evidence="7 10" id="KW-0862">Zinc</keyword>
<feature type="compositionally biased region" description="Low complexity" evidence="11">
    <location>
        <begin position="1"/>
        <end position="15"/>
    </location>
</feature>
<feature type="binding site" evidence="10">
    <location>
        <position position="280"/>
    </location>
    <ligand>
        <name>Zn(2+)</name>
        <dbReference type="ChEBI" id="CHEBI:29105"/>
    </ligand>
</feature>
<dbReference type="Pfam" id="PF03193">
    <property type="entry name" value="RsgA_GTPase"/>
    <property type="match status" value="1"/>
</dbReference>
<evidence type="ECO:0000256" key="6">
    <source>
        <dbReference type="ARBA" id="ARBA00022801"/>
    </source>
</evidence>
<proteinExistence type="inferred from homology"/>
<dbReference type="PROSITE" id="PS51721">
    <property type="entry name" value="G_CP"/>
    <property type="match status" value="1"/>
</dbReference>
<keyword evidence="1 10" id="KW-0963">Cytoplasm</keyword>
<evidence type="ECO:0000313" key="15">
    <source>
        <dbReference type="Proteomes" id="UP000554837"/>
    </source>
</evidence>
<comment type="caution">
    <text evidence="14">The sequence shown here is derived from an EMBL/GenBank/DDBJ whole genome shotgun (WGS) entry which is preliminary data.</text>
</comment>
<feature type="binding site" evidence="10">
    <location>
        <position position="286"/>
    </location>
    <ligand>
        <name>Zn(2+)</name>
        <dbReference type="ChEBI" id="CHEBI:29105"/>
    </ligand>
</feature>
<dbReference type="GO" id="GO:0042274">
    <property type="term" value="P:ribosomal small subunit biogenesis"/>
    <property type="evidence" value="ECO:0007669"/>
    <property type="project" value="UniProtKB-UniRule"/>
</dbReference>
<dbReference type="NCBIfam" id="TIGR00157">
    <property type="entry name" value="ribosome small subunit-dependent GTPase A"/>
    <property type="match status" value="1"/>
</dbReference>
<evidence type="ECO:0000259" key="13">
    <source>
        <dbReference type="PROSITE" id="PS51721"/>
    </source>
</evidence>
<organism evidence="14 15">
    <name type="scientific">Inhella inkyongensis</name>
    <dbReference type="NCBI Taxonomy" id="392593"/>
    <lineage>
        <taxon>Bacteria</taxon>
        <taxon>Pseudomonadati</taxon>
        <taxon>Pseudomonadota</taxon>
        <taxon>Betaproteobacteria</taxon>
        <taxon>Burkholderiales</taxon>
        <taxon>Sphaerotilaceae</taxon>
        <taxon>Inhella</taxon>
    </lineage>
</organism>
<evidence type="ECO:0000256" key="9">
    <source>
        <dbReference type="ARBA" id="ARBA00023134"/>
    </source>
</evidence>
<dbReference type="Gene3D" id="3.40.50.300">
    <property type="entry name" value="P-loop containing nucleotide triphosphate hydrolases"/>
    <property type="match status" value="1"/>
</dbReference>
<evidence type="ECO:0000259" key="12">
    <source>
        <dbReference type="PROSITE" id="PS50936"/>
    </source>
</evidence>
<keyword evidence="2 10" id="KW-0690">Ribosome biogenesis</keyword>
<comment type="subcellular location">
    <subcellularLocation>
        <location evidence="10">Cytoplasm</location>
    </subcellularLocation>
</comment>
<evidence type="ECO:0000256" key="3">
    <source>
        <dbReference type="ARBA" id="ARBA00022723"/>
    </source>
</evidence>
<dbReference type="EMBL" id="JACHHO010000001">
    <property type="protein sequence ID" value="MBB5203897.1"/>
    <property type="molecule type" value="Genomic_DNA"/>
</dbReference>
<keyword evidence="8 10" id="KW-0694">RNA-binding</keyword>
<dbReference type="GO" id="GO:0005525">
    <property type="term" value="F:GTP binding"/>
    <property type="evidence" value="ECO:0007669"/>
    <property type="project" value="UniProtKB-UniRule"/>
</dbReference>
<keyword evidence="3 10" id="KW-0479">Metal-binding</keyword>
<keyword evidence="5 10" id="KW-0547">Nucleotide-binding</keyword>
<dbReference type="Gene3D" id="2.40.50.140">
    <property type="entry name" value="Nucleic acid-binding proteins"/>
    <property type="match status" value="1"/>
</dbReference>
<evidence type="ECO:0000313" key="14">
    <source>
        <dbReference type="EMBL" id="MBB5203897.1"/>
    </source>
</evidence>
<feature type="binding site" evidence="10">
    <location>
        <begin position="135"/>
        <end position="138"/>
    </location>
    <ligand>
        <name>GTP</name>
        <dbReference type="ChEBI" id="CHEBI:37565"/>
    </ligand>
</feature>
<dbReference type="InterPro" id="IPR031944">
    <property type="entry name" value="RsgA_N"/>
</dbReference>
<dbReference type="SUPFAM" id="SSF52540">
    <property type="entry name" value="P-loop containing nucleoside triphosphate hydrolases"/>
    <property type="match status" value="1"/>
</dbReference>
<evidence type="ECO:0000256" key="11">
    <source>
        <dbReference type="SAM" id="MobiDB-lite"/>
    </source>
</evidence>
<sequence>MSRPGSRAQRQSQSQRPRDHLDLGLVVRGHGRHYLVETEEGQRILCHPRGKKSDAVVGDRVRWQMAGSDEGVIESIEPRSNLLYRQDEWRSKSFAANVDQLLVLVAVEPVFSESLLTRALVTAAEAGIHARIGLNKIDLPGVALARERLAPYVRMGVPVFEWSLSADPEAALAQLRPWLEGHSTLVLGPSGTGKSTLTNALLPDAQAQVGEISVALNSGRHTTTHTQWYWLEPERRSGWLDSPGFQTFGIQHIAPAQLASLLPDFAAAMQAGCRFANCSHRHEPGCSVRAALAEGQIAESRYRIYLELLDELSRPPIY</sequence>
<comment type="function">
    <text evidence="10">One of several proteins that assist in the late maturation steps of the functional core of the 30S ribosomal subunit. Helps release RbfA from mature subunits. May play a role in the assembly of ribosomal proteins into the subunit. Circularly permuted GTPase that catalyzes slow GTP hydrolysis, GTPase activity is stimulated by the 30S ribosomal subunit.</text>
</comment>
<dbReference type="InterPro" id="IPR030378">
    <property type="entry name" value="G_CP_dom"/>
</dbReference>
<feature type="binding site" evidence="10">
    <location>
        <position position="273"/>
    </location>
    <ligand>
        <name>Zn(2+)</name>
        <dbReference type="ChEBI" id="CHEBI:29105"/>
    </ligand>
</feature>
<comment type="subunit">
    <text evidence="10">Monomer. Associates with 30S ribosomal subunit, binds 16S rRNA.</text>
</comment>
<keyword evidence="6 10" id="KW-0378">Hydrolase</keyword>
<dbReference type="GO" id="GO:0019843">
    <property type="term" value="F:rRNA binding"/>
    <property type="evidence" value="ECO:0007669"/>
    <property type="project" value="UniProtKB-KW"/>
</dbReference>
<gene>
    <name evidence="10" type="primary">rsgA</name>
    <name evidence="14" type="ORF">HNQ51_001190</name>
</gene>
<keyword evidence="9 10" id="KW-0342">GTP-binding</keyword>
<protein>
    <recommendedName>
        <fullName evidence="10">Small ribosomal subunit biogenesis GTPase RsgA</fullName>
        <ecNumber evidence="10">3.6.1.-</ecNumber>
    </recommendedName>
</protein>
<evidence type="ECO:0000256" key="7">
    <source>
        <dbReference type="ARBA" id="ARBA00022833"/>
    </source>
</evidence>
<evidence type="ECO:0000256" key="2">
    <source>
        <dbReference type="ARBA" id="ARBA00022517"/>
    </source>
</evidence>
<dbReference type="RefSeq" id="WP_138857084.1">
    <property type="nucleotide sequence ID" value="NZ_CP040709.1"/>
</dbReference>
<feature type="domain" description="CP-type G" evidence="13">
    <location>
        <begin position="85"/>
        <end position="248"/>
    </location>
</feature>
<evidence type="ECO:0000256" key="10">
    <source>
        <dbReference type="HAMAP-Rule" id="MF_01820"/>
    </source>
</evidence>
<keyword evidence="15" id="KW-1185">Reference proteome</keyword>
<dbReference type="Proteomes" id="UP000554837">
    <property type="component" value="Unassembled WGS sequence"/>
</dbReference>
<name>A0A840RYR4_9BURK</name>
<accession>A0A840RYR4</accession>
<dbReference type="InterPro" id="IPR010914">
    <property type="entry name" value="RsgA_GTPase_dom"/>
</dbReference>
<dbReference type="HAMAP" id="MF_01820">
    <property type="entry name" value="GTPase_RsgA"/>
    <property type="match status" value="1"/>
</dbReference>
<dbReference type="GO" id="GO:0046872">
    <property type="term" value="F:metal ion binding"/>
    <property type="evidence" value="ECO:0007669"/>
    <property type="project" value="UniProtKB-KW"/>
</dbReference>
<comment type="cofactor">
    <cofactor evidence="10">
        <name>Zn(2+)</name>
        <dbReference type="ChEBI" id="CHEBI:29105"/>
    </cofactor>
    <text evidence="10">Binds 1 zinc ion per subunit.</text>
</comment>
<dbReference type="CDD" id="cd04466">
    <property type="entry name" value="S1_YloQ_GTPase"/>
    <property type="match status" value="1"/>
</dbReference>
<evidence type="ECO:0000256" key="1">
    <source>
        <dbReference type="ARBA" id="ARBA00022490"/>
    </source>
</evidence>
<dbReference type="InterPro" id="IPR004881">
    <property type="entry name" value="Ribosome_biogen_GTPase_RsgA"/>
</dbReference>